<comment type="caution">
    <text evidence="2">The sequence shown here is derived from an EMBL/GenBank/DDBJ whole genome shotgun (WGS) entry which is preliminary data.</text>
</comment>
<accession>A0A640K8S2</accession>
<feature type="region of interest" description="Disordered" evidence="1">
    <location>
        <begin position="137"/>
        <end position="159"/>
    </location>
</feature>
<evidence type="ECO:0000256" key="1">
    <source>
        <dbReference type="SAM" id="MobiDB-lite"/>
    </source>
</evidence>
<organism evidence="2 3">
    <name type="scientific">Leishmania tarentolae</name>
    <name type="common">Sauroleishmania tarentolae</name>
    <dbReference type="NCBI Taxonomy" id="5689"/>
    <lineage>
        <taxon>Eukaryota</taxon>
        <taxon>Discoba</taxon>
        <taxon>Euglenozoa</taxon>
        <taxon>Kinetoplastea</taxon>
        <taxon>Metakinetoplastina</taxon>
        <taxon>Trypanosomatida</taxon>
        <taxon>Trypanosomatidae</taxon>
        <taxon>Leishmaniinae</taxon>
        <taxon>Leishmania</taxon>
        <taxon>lizard Leishmania</taxon>
    </lineage>
</organism>
<dbReference type="Proteomes" id="UP000419144">
    <property type="component" value="Unassembled WGS sequence"/>
</dbReference>
<evidence type="ECO:0000313" key="3">
    <source>
        <dbReference type="Proteomes" id="UP000419144"/>
    </source>
</evidence>
<dbReference type="VEuPathDB" id="TriTrypDB:LtaPh_0707300"/>
<gene>
    <name evidence="2" type="ORF">LtaPh_0707300</name>
</gene>
<feature type="compositionally biased region" description="Polar residues" evidence="1">
    <location>
        <begin position="141"/>
        <end position="159"/>
    </location>
</feature>
<dbReference type="OrthoDB" id="267702at2759"/>
<feature type="compositionally biased region" description="Polar residues" evidence="1">
    <location>
        <begin position="366"/>
        <end position="375"/>
    </location>
</feature>
<sequence length="428" mass="44752">MSRTAEPHMFVRVVCDGEGVSAQESTDGLALPSSESPTSLATGRMGGDDAWGDLIARAWGGAEVTTMGRVGDAHDRCNTTTVPHSGAGCHWGRKGCDAPSDATPSCTAEVRHPTAPSDTGEIPSDVPALVSSIRSFAGAQPPSSSTRLHAGGRSNSCRTSRLRAPTTRIASLAGAGAAFCCSARDAISVDALYTDIHPSVAASHALPSTPPPRHALAASRHQQRVLRAVKLLDAVLDDSSVGRSGGAATRRLDALHQILMTLTDACGQPPASLSRATGAELRRLRKRLVQEALRGNEAPRMLRGSSTSSRMSARLPPPPTLHAAPHHGLEGDSEKDVHSPGTFRLESVADDVHCTKPCPSPAPDASSLSFASAHSDTPAPTAVAASWPVLPPPPPGSSELDPYLQSTHQFQQEIASLHQAQLRRLPLR</sequence>
<feature type="region of interest" description="Disordered" evidence="1">
    <location>
        <begin position="359"/>
        <end position="402"/>
    </location>
</feature>
<reference evidence="2" key="1">
    <citation type="submission" date="2019-11" db="EMBL/GenBank/DDBJ databases">
        <title>Leishmania tarentolae CDS.</title>
        <authorList>
            <person name="Goto Y."/>
            <person name="Yamagishi J."/>
        </authorList>
    </citation>
    <scope>NUCLEOTIDE SEQUENCE [LARGE SCALE GENOMIC DNA]</scope>
    <source>
        <strain evidence="2">Parrot Tar II</strain>
    </source>
</reference>
<dbReference type="EMBL" id="BLBS01000008">
    <property type="protein sequence ID" value="GET86076.1"/>
    <property type="molecule type" value="Genomic_DNA"/>
</dbReference>
<evidence type="ECO:0000313" key="2">
    <source>
        <dbReference type="EMBL" id="GET86076.1"/>
    </source>
</evidence>
<name>A0A640K8S2_LEITA</name>
<feature type="region of interest" description="Disordered" evidence="1">
    <location>
        <begin position="23"/>
        <end position="43"/>
    </location>
</feature>
<feature type="compositionally biased region" description="Basic and acidic residues" evidence="1">
    <location>
        <begin position="327"/>
        <end position="338"/>
    </location>
</feature>
<proteinExistence type="predicted"/>
<keyword evidence="3" id="KW-1185">Reference proteome</keyword>
<feature type="region of interest" description="Disordered" evidence="1">
    <location>
        <begin position="291"/>
        <end position="340"/>
    </location>
</feature>
<dbReference type="AlphaFoldDB" id="A0A640K8S2"/>
<protein>
    <submittedName>
        <fullName evidence="2">Uncharacterized protein</fullName>
    </submittedName>
</protein>